<feature type="region of interest" description="Disordered" evidence="1">
    <location>
        <begin position="963"/>
        <end position="984"/>
    </location>
</feature>
<sequence>MLRDQKGLKGDTGTRLFLTFEHDTLANVTDKSQNSDCFVCRTLAEYFIIRGYNVSRKDGSRRLTAILQAVADRRDLFRLDFKVDDRMISSFVLQANKNDAPVLPALTAPSATTDDPEVIARAREWIEDCFANHSKCRPASEPEWYPSRLLDLTSQLSDTAKGDSVRLVSRKDGVVPQLEIQGRYMTLSHRWGQKTLLKLTRDNIREFMGGIRLTALPKTFRDAIKVASSLGIRWLWIDALCIIQEDTGLKDWLEESASMERVYTNSYCNISATFAVDSSEGLFHTRDMTWRWHETVTLNTKGLRMSGGQKVSCNILDPFFWQRYVDDAPVNRRSWVYQERMLAPRILHWCKDQIAFECKSSKRAELRPEGLPHYLLRTGTVTEDTRLKSADVEEGKRLWHIRQKSSNRSALQRMVDEADSAKKIDDKFYLYELWKHWVEAYSKMELTNSEDRLLALSGVAEMLNARLKEADGPDRYIAGLWQAYAASQLLWHVNQGEGENRQPLENTRPAEYRAPSWSWAAVETPRGITMGETTDENLLVDVAFVRLIYRTTQNKFGLIEDGYIVVRGVLRKIELIDDFRPVRGPLNDYESFINSHNWDSYLPLFLALLFATINLHILLWQTWMSFLSSTPILITQLAATICCYFFRSWKHQLQQPPIAIPPDPNSNRYKWRLVRGRKNSPMGKYYDSLVYLDSPLSEPSIFGPDAQVYCLPIRKPKADERHLFCLLVQAVDGEYGMRYRRVGMTKVSELTPIMLHDLTTPPGQDMNEREDHPTHTPFHQPRRQNRLITGANSGLGLETARQFLLLQVSRLIITTRSRVKSLETIESLRNDPGVKSKNPDAVIEAFEVEMDDGQSIRAFVGRVKKEVKELHLLVLNAGIQYLGRKVGKMGNEVGMQVNAYTPIIIALALLPLLRSSARGGEPARLTLVGSGMQAQHALSKNPIDASTAIIEHFNHGLAVLPTSERTSPTCSAKKASNASKDTSTSGVSALGSGLQSYADAKLLIALFTRQISLQVPSTEVVINNVCPGVVRTSLAQHMPWVLRTFAQPVFFWVKDARTVEQGARCLVWAATTTEATHGRFIQGVDVSRGAELVWMEEGKELGRKLTGEMEGELRAWEGLYVKGT</sequence>
<organism evidence="3 4">
    <name type="scientific">Cyphellophora attinorum</name>
    <dbReference type="NCBI Taxonomy" id="1664694"/>
    <lineage>
        <taxon>Eukaryota</taxon>
        <taxon>Fungi</taxon>
        <taxon>Dikarya</taxon>
        <taxon>Ascomycota</taxon>
        <taxon>Pezizomycotina</taxon>
        <taxon>Eurotiomycetes</taxon>
        <taxon>Chaetothyriomycetidae</taxon>
        <taxon>Chaetothyriales</taxon>
        <taxon>Cyphellophoraceae</taxon>
        <taxon>Cyphellophora</taxon>
    </lineage>
</organism>
<evidence type="ECO:0000259" key="2">
    <source>
        <dbReference type="Pfam" id="PF06985"/>
    </source>
</evidence>
<keyword evidence="4" id="KW-1185">Reference proteome</keyword>
<dbReference type="GeneID" id="28742245"/>
<dbReference type="STRING" id="1664694.A0A0N1H0X3"/>
<accession>A0A0N1H0X3</accession>
<dbReference type="EMBL" id="LFJN01000022">
    <property type="protein sequence ID" value="KPI37735.1"/>
    <property type="molecule type" value="Genomic_DNA"/>
</dbReference>
<dbReference type="InterPro" id="IPR010730">
    <property type="entry name" value="HET"/>
</dbReference>
<dbReference type="Gene3D" id="3.40.50.720">
    <property type="entry name" value="NAD(P)-binding Rossmann-like Domain"/>
    <property type="match status" value="1"/>
</dbReference>
<evidence type="ECO:0000256" key="1">
    <source>
        <dbReference type="SAM" id="MobiDB-lite"/>
    </source>
</evidence>
<dbReference type="Proteomes" id="UP000038010">
    <property type="component" value="Unassembled WGS sequence"/>
</dbReference>
<evidence type="ECO:0000313" key="3">
    <source>
        <dbReference type="EMBL" id="KPI37735.1"/>
    </source>
</evidence>
<feature type="domain" description="Heterokaryon incompatibility" evidence="2">
    <location>
        <begin position="184"/>
        <end position="339"/>
    </location>
</feature>
<name>A0A0N1H0X3_9EURO</name>
<dbReference type="VEuPathDB" id="FungiDB:AB675_98"/>
<protein>
    <recommendedName>
        <fullName evidence="2">Heterokaryon incompatibility domain-containing protein</fullName>
    </recommendedName>
</protein>
<feature type="region of interest" description="Disordered" evidence="1">
    <location>
        <begin position="759"/>
        <end position="783"/>
    </location>
</feature>
<dbReference type="AlphaFoldDB" id="A0A0N1H0X3"/>
<proteinExistence type="predicted"/>
<dbReference type="InterPro" id="IPR002347">
    <property type="entry name" value="SDR_fam"/>
</dbReference>
<dbReference type="OrthoDB" id="5125733at2759"/>
<dbReference type="InterPro" id="IPR036291">
    <property type="entry name" value="NAD(P)-bd_dom_sf"/>
</dbReference>
<comment type="caution">
    <text evidence="3">The sequence shown here is derived from an EMBL/GenBank/DDBJ whole genome shotgun (WGS) entry which is preliminary data.</text>
</comment>
<dbReference type="PANTHER" id="PTHR33112:SF10">
    <property type="entry name" value="TOL"/>
    <property type="match status" value="1"/>
</dbReference>
<reference evidence="3 4" key="1">
    <citation type="submission" date="2015-06" db="EMBL/GenBank/DDBJ databases">
        <title>Draft genome of the ant-associated black yeast Phialophora attae CBS 131958.</title>
        <authorList>
            <person name="Moreno L.F."/>
            <person name="Stielow B.J."/>
            <person name="de Hoog S."/>
            <person name="Vicente V.A."/>
            <person name="Weiss V.A."/>
            <person name="de Vries M."/>
            <person name="Cruz L.M."/>
            <person name="Souza E.M."/>
        </authorList>
    </citation>
    <scope>NUCLEOTIDE SEQUENCE [LARGE SCALE GENOMIC DNA]</scope>
    <source>
        <strain evidence="3 4">CBS 131958</strain>
    </source>
</reference>
<evidence type="ECO:0000313" key="4">
    <source>
        <dbReference type="Proteomes" id="UP000038010"/>
    </source>
</evidence>
<dbReference type="PRINTS" id="PR00081">
    <property type="entry name" value="GDHRDH"/>
</dbReference>
<dbReference type="Pfam" id="PF00106">
    <property type="entry name" value="adh_short"/>
    <property type="match status" value="1"/>
</dbReference>
<dbReference type="RefSeq" id="XP_017997698.1">
    <property type="nucleotide sequence ID" value="XM_018150475.1"/>
</dbReference>
<gene>
    <name evidence="3" type="ORF">AB675_98</name>
</gene>
<dbReference type="PANTHER" id="PTHR33112">
    <property type="entry name" value="DOMAIN PROTEIN, PUTATIVE-RELATED"/>
    <property type="match status" value="1"/>
</dbReference>
<dbReference type="SUPFAM" id="SSF51735">
    <property type="entry name" value="NAD(P)-binding Rossmann-fold domains"/>
    <property type="match status" value="1"/>
</dbReference>
<dbReference type="Pfam" id="PF06985">
    <property type="entry name" value="HET"/>
    <property type="match status" value="1"/>
</dbReference>